<sequence length="147" mass="15706">MSSLPEESAPVDGRPKRLWAPWWLALLLGCALGVTMTFLFAYKAFVIPGAIAMAAIIMLITVATIARRQKHAQALEPRISPAYVLWMVLLVSLVGPAQVMLLPSNPQEIAIKALVMSAGLALCIYGADRSLFGAFARPKGGLTTSNA</sequence>
<accession>A0A5B0EM50</accession>
<proteinExistence type="predicted"/>
<dbReference type="OrthoDB" id="4964446at2"/>
<name>A0A5B0EM50_9MICC</name>
<keyword evidence="1" id="KW-0812">Transmembrane</keyword>
<evidence type="ECO:0000313" key="2">
    <source>
        <dbReference type="EMBL" id="KAA0978991.1"/>
    </source>
</evidence>
<dbReference type="RefSeq" id="WP_007271936.1">
    <property type="nucleotide sequence ID" value="NZ_VOBL01000003.1"/>
</dbReference>
<feature type="transmembrane region" description="Helical" evidence="1">
    <location>
        <begin position="83"/>
        <end position="103"/>
    </location>
</feature>
<evidence type="ECO:0000313" key="3">
    <source>
        <dbReference type="Proteomes" id="UP000323856"/>
    </source>
</evidence>
<protein>
    <submittedName>
        <fullName evidence="2">Uncharacterized protein</fullName>
    </submittedName>
</protein>
<feature type="transmembrane region" description="Helical" evidence="1">
    <location>
        <begin position="45"/>
        <end position="63"/>
    </location>
</feature>
<keyword evidence="1" id="KW-1133">Transmembrane helix</keyword>
<keyword evidence="1" id="KW-0472">Membrane</keyword>
<organism evidence="2 3">
    <name type="scientific">Paeniglutamicibacter gangotriensis</name>
    <dbReference type="NCBI Taxonomy" id="254787"/>
    <lineage>
        <taxon>Bacteria</taxon>
        <taxon>Bacillati</taxon>
        <taxon>Actinomycetota</taxon>
        <taxon>Actinomycetes</taxon>
        <taxon>Micrococcales</taxon>
        <taxon>Micrococcaceae</taxon>
        <taxon>Paeniglutamicibacter</taxon>
    </lineage>
</organism>
<feature type="transmembrane region" description="Helical" evidence="1">
    <location>
        <begin position="109"/>
        <end position="127"/>
    </location>
</feature>
<dbReference type="Proteomes" id="UP000323856">
    <property type="component" value="Unassembled WGS sequence"/>
</dbReference>
<dbReference type="EMBL" id="VOBL01000003">
    <property type="protein sequence ID" value="KAA0978991.1"/>
    <property type="molecule type" value="Genomic_DNA"/>
</dbReference>
<feature type="transmembrane region" description="Helical" evidence="1">
    <location>
        <begin position="20"/>
        <end position="39"/>
    </location>
</feature>
<evidence type="ECO:0000256" key="1">
    <source>
        <dbReference type="SAM" id="Phobius"/>
    </source>
</evidence>
<gene>
    <name evidence="2" type="ORF">FQ154_04375</name>
</gene>
<comment type="caution">
    <text evidence="2">The sequence shown here is derived from an EMBL/GenBank/DDBJ whole genome shotgun (WGS) entry which is preliminary data.</text>
</comment>
<dbReference type="AlphaFoldDB" id="A0A5B0EM50"/>
<reference evidence="2 3" key="1">
    <citation type="submission" date="2019-07" db="EMBL/GenBank/DDBJ databases">
        <title>Analysis of the biochemical properties, biological activity and biotechnological potential of siderophores and biosurfactants produced by Antarctic psychrotolerant bacteria.</title>
        <authorList>
            <person name="Styczynski M."/>
            <person name="Krucon T."/>
            <person name="Decewicz P."/>
            <person name="Dziewit L."/>
        </authorList>
    </citation>
    <scope>NUCLEOTIDE SEQUENCE [LARGE SCALE GENOMIC DNA]</scope>
    <source>
        <strain evidence="2 3">ANT_H27</strain>
    </source>
</reference>